<keyword evidence="2" id="KW-0238">DNA-binding</keyword>
<evidence type="ECO:0000259" key="4">
    <source>
        <dbReference type="PROSITE" id="PS50932"/>
    </source>
</evidence>
<dbReference type="PANTHER" id="PTHR30146:SF109">
    <property type="entry name" value="HTH-TYPE TRANSCRIPTIONAL REGULATOR GALS"/>
    <property type="match status" value="1"/>
</dbReference>
<evidence type="ECO:0000256" key="2">
    <source>
        <dbReference type="ARBA" id="ARBA00023125"/>
    </source>
</evidence>
<evidence type="ECO:0000313" key="5">
    <source>
        <dbReference type="EMBL" id="TLC99899.1"/>
    </source>
</evidence>
<keyword evidence="3" id="KW-0804">Transcription</keyword>
<dbReference type="InterPro" id="IPR028082">
    <property type="entry name" value="Peripla_BP_I"/>
</dbReference>
<feature type="domain" description="HTH lacI-type" evidence="4">
    <location>
        <begin position="6"/>
        <end position="44"/>
    </location>
</feature>
<dbReference type="SUPFAM" id="SSF53822">
    <property type="entry name" value="Periplasmic binding protein-like I"/>
    <property type="match status" value="1"/>
</dbReference>
<dbReference type="GO" id="GO:0000976">
    <property type="term" value="F:transcription cis-regulatory region binding"/>
    <property type="evidence" value="ECO:0007669"/>
    <property type="project" value="TreeGrafter"/>
</dbReference>
<gene>
    <name evidence="5" type="primary">exuR_3</name>
    <name evidence="5" type="ORF">DSM106044_03201</name>
</gene>
<dbReference type="InterPro" id="IPR010982">
    <property type="entry name" value="Lambda_DNA-bd_dom_sf"/>
</dbReference>
<keyword evidence="1" id="KW-0805">Transcription regulation</keyword>
<dbReference type="EMBL" id="QGQD01000061">
    <property type="protein sequence ID" value="TLC99899.1"/>
    <property type="molecule type" value="Genomic_DNA"/>
</dbReference>
<dbReference type="InterPro" id="IPR046335">
    <property type="entry name" value="LacI/GalR-like_sensor"/>
</dbReference>
<name>A0A4U8Q4Y6_9FIRM</name>
<dbReference type="PANTHER" id="PTHR30146">
    <property type="entry name" value="LACI-RELATED TRANSCRIPTIONAL REPRESSOR"/>
    <property type="match status" value="1"/>
</dbReference>
<dbReference type="Pfam" id="PF00356">
    <property type="entry name" value="LacI"/>
    <property type="match status" value="1"/>
</dbReference>
<evidence type="ECO:0000256" key="3">
    <source>
        <dbReference type="ARBA" id="ARBA00023163"/>
    </source>
</evidence>
<evidence type="ECO:0000256" key="1">
    <source>
        <dbReference type="ARBA" id="ARBA00023015"/>
    </source>
</evidence>
<proteinExistence type="predicted"/>
<organism evidence="5 6">
    <name type="scientific">Robinsoniella peoriensis</name>
    <dbReference type="NCBI Taxonomy" id="180332"/>
    <lineage>
        <taxon>Bacteria</taxon>
        <taxon>Bacillati</taxon>
        <taxon>Bacillota</taxon>
        <taxon>Clostridia</taxon>
        <taxon>Lachnospirales</taxon>
        <taxon>Lachnospiraceae</taxon>
        <taxon>Robinsoniella</taxon>
    </lineage>
</organism>
<dbReference type="GO" id="GO:0003700">
    <property type="term" value="F:DNA-binding transcription factor activity"/>
    <property type="evidence" value="ECO:0007669"/>
    <property type="project" value="TreeGrafter"/>
</dbReference>
<protein>
    <submittedName>
        <fullName evidence="5">Putative galacturonate locus repressor</fullName>
    </submittedName>
</protein>
<comment type="caution">
    <text evidence="5">The sequence shown here is derived from an EMBL/GenBank/DDBJ whole genome shotgun (WGS) entry which is preliminary data.</text>
</comment>
<dbReference type="Pfam" id="PF13377">
    <property type="entry name" value="Peripla_BP_3"/>
    <property type="match status" value="1"/>
</dbReference>
<reference evidence="5 6" key="1">
    <citation type="journal article" date="2019" name="Anaerobe">
        <title>Detection of Robinsoniella peoriensis in multiple bone samples of a trauma patient.</title>
        <authorList>
            <person name="Schrottner P."/>
            <person name="Hartwich K."/>
            <person name="Bunk B."/>
            <person name="Schober I."/>
            <person name="Helbig S."/>
            <person name="Rudolph W.W."/>
            <person name="Gunzer F."/>
        </authorList>
    </citation>
    <scope>NUCLEOTIDE SEQUENCE [LARGE SCALE GENOMIC DNA]</scope>
    <source>
        <strain evidence="5 6">DSM 106044</strain>
    </source>
</reference>
<dbReference type="PROSITE" id="PS50932">
    <property type="entry name" value="HTH_LACI_2"/>
    <property type="match status" value="1"/>
</dbReference>
<dbReference type="Gene3D" id="1.10.260.40">
    <property type="entry name" value="lambda repressor-like DNA-binding domains"/>
    <property type="match status" value="1"/>
</dbReference>
<dbReference type="Proteomes" id="UP000306509">
    <property type="component" value="Unassembled WGS sequence"/>
</dbReference>
<evidence type="ECO:0000313" key="6">
    <source>
        <dbReference type="Proteomes" id="UP000306509"/>
    </source>
</evidence>
<dbReference type="SMART" id="SM00354">
    <property type="entry name" value="HTH_LACI"/>
    <property type="match status" value="1"/>
</dbReference>
<keyword evidence="6" id="KW-1185">Reference proteome</keyword>
<dbReference type="InterPro" id="IPR000843">
    <property type="entry name" value="HTH_LacI"/>
</dbReference>
<dbReference type="SUPFAM" id="SSF47413">
    <property type="entry name" value="lambda repressor-like DNA-binding domains"/>
    <property type="match status" value="1"/>
</dbReference>
<dbReference type="STRING" id="180332.GCA_000797495_00919"/>
<dbReference type="Gene3D" id="3.40.50.2300">
    <property type="match status" value="2"/>
</dbReference>
<sequence>MRLKAKDIAKALKVSPATVSLALNDRPGVNEETKKKILEYADRMQMLYKEERLSGCAVDKGMVLMLNYVKHGVILERSTSKSGEIFMEELERVVNRNGYQFLHMTFHEKKENLENLIKKCKDKNVRGIYIMAAEMLQSDIYPFLQMKIPIVVGDNLFYDQGLDSYLVDNREGIRRGVDYLVDKGHSHIVYLAENIDIFNFVERREAFILEMAKRECGDACNRIRHLGNTVAEVYESMVKYLDEGIFRTTAFILESSVISLGASKALLERQIRIPRDVSLVGFDALPPVSLLGINLTLIKGTHTKRHLAAVKHLLRHMEEAEEETVRIYYKTRILEGDSVFDKTKYIYS</sequence>
<accession>A0A4U8Q4Y6</accession>
<dbReference type="RefSeq" id="WP_138002932.1">
    <property type="nucleotide sequence ID" value="NZ_QGQD01000061.1"/>
</dbReference>
<dbReference type="CDD" id="cd01392">
    <property type="entry name" value="HTH_LacI"/>
    <property type="match status" value="1"/>
</dbReference>
<dbReference type="AlphaFoldDB" id="A0A4U8Q4Y6"/>